<evidence type="ECO:0000256" key="1">
    <source>
        <dbReference type="SAM" id="MobiDB-lite"/>
    </source>
</evidence>
<dbReference type="EMBL" id="LNYH01000014">
    <property type="protein sequence ID" value="KTD32140.1"/>
    <property type="molecule type" value="Genomic_DNA"/>
</dbReference>
<dbReference type="AlphaFoldDB" id="A0A0W0WIG0"/>
<organism evidence="2 3">
    <name type="scientific">Legionella israelensis</name>
    <dbReference type="NCBI Taxonomy" id="454"/>
    <lineage>
        <taxon>Bacteria</taxon>
        <taxon>Pseudomonadati</taxon>
        <taxon>Pseudomonadota</taxon>
        <taxon>Gammaproteobacteria</taxon>
        <taxon>Legionellales</taxon>
        <taxon>Legionellaceae</taxon>
        <taxon>Legionella</taxon>
    </lineage>
</organism>
<protein>
    <submittedName>
        <fullName evidence="2">Uncharacterized protein</fullName>
    </submittedName>
</protein>
<dbReference type="OrthoDB" id="8481600at2"/>
<reference evidence="2 3" key="1">
    <citation type="submission" date="2015-11" db="EMBL/GenBank/DDBJ databases">
        <title>Genomic analysis of 38 Legionella species identifies large and diverse effector repertoires.</title>
        <authorList>
            <person name="Burstein D."/>
            <person name="Amaro F."/>
            <person name="Zusman T."/>
            <person name="Lifshitz Z."/>
            <person name="Cohen O."/>
            <person name="Gilbert J.A."/>
            <person name="Pupko T."/>
            <person name="Shuman H.A."/>
            <person name="Segal G."/>
        </authorList>
    </citation>
    <scope>NUCLEOTIDE SEQUENCE [LARGE SCALE GENOMIC DNA]</scope>
    <source>
        <strain evidence="2 3">Bercovier 4</strain>
    </source>
</reference>
<dbReference type="STRING" id="454.Lisr_0463"/>
<gene>
    <name evidence="2" type="ORF">Lisr_0463</name>
</gene>
<keyword evidence="3" id="KW-1185">Reference proteome</keyword>
<evidence type="ECO:0000313" key="2">
    <source>
        <dbReference type="EMBL" id="KTD32140.1"/>
    </source>
</evidence>
<accession>A0A0W0WIG0</accession>
<sequence>MKAHKENLKAKIISKIKPFLKEEMQAKLDENVRWTYISHPEHMEKSNVISAISYFIENKLDEFIDLCQDILPSFTQIDSESIGTEHPTEMAKKFIDLFDYLEKNGFPGATSFKKPVNFWSGEVAKKKAFEAVHELSDSQVPSISIIFDVCRAIYKVQQTYDDFIILFTCSISRVFSSYAFNVANVYISSEKKSESAGITVSNNFWLAELPTLMKLHERQLLQDIQIHLYDHHREQWNNPVSLFSKEGYEIPVRRRSLHPLDSKELTDRFKTINMSREEKERWANSQPRPNLTYGKLKIIAQIWRERTKQKKSKDTEFPNAKTSMSLV</sequence>
<dbReference type="RefSeq" id="WP_131780742.1">
    <property type="nucleotide sequence ID" value="NZ_CAAAJA010000028.1"/>
</dbReference>
<evidence type="ECO:0000313" key="3">
    <source>
        <dbReference type="Proteomes" id="UP000054761"/>
    </source>
</evidence>
<proteinExistence type="predicted"/>
<feature type="region of interest" description="Disordered" evidence="1">
    <location>
        <begin position="307"/>
        <end position="327"/>
    </location>
</feature>
<dbReference type="Proteomes" id="UP000054761">
    <property type="component" value="Unassembled WGS sequence"/>
</dbReference>
<name>A0A0W0WIG0_9GAMM</name>
<dbReference type="PATRIC" id="fig|454.4.peg.485"/>
<comment type="caution">
    <text evidence="2">The sequence shown here is derived from an EMBL/GenBank/DDBJ whole genome shotgun (WGS) entry which is preliminary data.</text>
</comment>